<evidence type="ECO:0000313" key="5">
    <source>
        <dbReference type="EMBL" id="KRN46971.1"/>
    </source>
</evidence>
<dbReference type="GO" id="GO:0008233">
    <property type="term" value="F:peptidase activity"/>
    <property type="evidence" value="ECO:0007669"/>
    <property type="project" value="UniProtKB-KW"/>
</dbReference>
<evidence type="ECO:0000259" key="4">
    <source>
        <dbReference type="Pfam" id="PF07687"/>
    </source>
</evidence>
<dbReference type="InterPro" id="IPR011650">
    <property type="entry name" value="Peptidase_M20_dimer"/>
</dbReference>
<dbReference type="PANTHER" id="PTHR43270">
    <property type="entry name" value="BETA-ALA-HIS DIPEPTIDASE"/>
    <property type="match status" value="1"/>
</dbReference>
<evidence type="ECO:0000313" key="6">
    <source>
        <dbReference type="Proteomes" id="UP000051992"/>
    </source>
</evidence>
<dbReference type="EMBL" id="JQBM01000001">
    <property type="protein sequence ID" value="KRN46971.1"/>
    <property type="molecule type" value="Genomic_DNA"/>
</dbReference>
<dbReference type="InterPro" id="IPR051458">
    <property type="entry name" value="Cyt/Met_Dipeptidase"/>
</dbReference>
<protein>
    <recommendedName>
        <fullName evidence="4">Peptidase M20 dimerisation domain-containing protein</fullName>
    </recommendedName>
</protein>
<organism evidence="5 6">
    <name type="scientific">Weissella viridescens</name>
    <name type="common">Lactobacillus viridescens</name>
    <dbReference type="NCBI Taxonomy" id="1629"/>
    <lineage>
        <taxon>Bacteria</taxon>
        <taxon>Bacillati</taxon>
        <taxon>Bacillota</taxon>
        <taxon>Bacilli</taxon>
        <taxon>Lactobacillales</taxon>
        <taxon>Lactobacillaceae</taxon>
        <taxon>Weissella</taxon>
    </lineage>
</organism>
<keyword evidence="2" id="KW-0479">Metal-binding</keyword>
<comment type="caution">
    <text evidence="5">The sequence shown here is derived from an EMBL/GenBank/DDBJ whole genome shotgun (WGS) entry which is preliminary data.</text>
</comment>
<dbReference type="InterPro" id="IPR002933">
    <property type="entry name" value="Peptidase_M20"/>
</dbReference>
<dbReference type="AlphaFoldDB" id="A0A0R2H3L0"/>
<proteinExistence type="predicted"/>
<keyword evidence="1" id="KW-0645">Protease</keyword>
<dbReference type="SUPFAM" id="SSF53187">
    <property type="entry name" value="Zn-dependent exopeptidases"/>
    <property type="match status" value="1"/>
</dbReference>
<evidence type="ECO:0000256" key="1">
    <source>
        <dbReference type="ARBA" id="ARBA00022670"/>
    </source>
</evidence>
<dbReference type="GO" id="GO:0046872">
    <property type="term" value="F:metal ion binding"/>
    <property type="evidence" value="ECO:0007669"/>
    <property type="project" value="UniProtKB-KW"/>
</dbReference>
<dbReference type="Proteomes" id="UP000051992">
    <property type="component" value="Unassembled WGS sequence"/>
</dbReference>
<feature type="domain" description="Peptidase M20 dimerisation" evidence="4">
    <location>
        <begin position="184"/>
        <end position="341"/>
    </location>
</feature>
<keyword evidence="3" id="KW-0378">Hydrolase</keyword>
<dbReference type="Gene3D" id="3.30.70.360">
    <property type="match status" value="1"/>
</dbReference>
<dbReference type="GO" id="GO:0009089">
    <property type="term" value="P:lysine biosynthetic process via diaminopimelate"/>
    <property type="evidence" value="ECO:0007669"/>
    <property type="project" value="TreeGrafter"/>
</dbReference>
<dbReference type="Pfam" id="PF01546">
    <property type="entry name" value="Peptidase_M20"/>
    <property type="match status" value="1"/>
</dbReference>
<sequence length="443" mass="48930">MTIHADYLNLLSELIALPSVSAKEEFLPETAKVLAKALADLGADVIYDDTYFAPLVIGQLKSNNPNAETVILYNHYDVQPAEPFDLWKTDPWTLTQTGDKLYGRGVNDDKGNITARLTAVAEYLTEHNGELPVNITFLFEGSEETASRHLDDYVAKYADVLQADLIIWESGEKNSEDRVEIYGGNKGIVTFTLTSQTAKKDLHSSFAGVVDSAAWRITQALATLFDQSGHILVPGFYEDVIQPNQRERDLTADIPLTRAELIDQLGIEAPLLTDKNGQDLKETLYFEPTLSIEGISSGWQGAGVKTVLPARAEAKLEARLVPGMDPDKTFNQVKNYLTEQGYDDLTLTKTLGQPGYRSDMSDPEILRVVNVVDKLYDTEPIVAPTGAGTGPMYYIHEVVQAPIASLGIGYTNNRDHAPNENIRLADYDDDIVVIKQLIATYEN</sequence>
<accession>A0A0R2H3L0</accession>
<dbReference type="GO" id="GO:0005829">
    <property type="term" value="C:cytosol"/>
    <property type="evidence" value="ECO:0007669"/>
    <property type="project" value="TreeGrafter"/>
</dbReference>
<reference evidence="5 6" key="1">
    <citation type="journal article" date="2015" name="Genome Announc.">
        <title>Expanding the biotechnology potential of lactobacilli through comparative genomics of 213 strains and associated genera.</title>
        <authorList>
            <person name="Sun Z."/>
            <person name="Harris H.M."/>
            <person name="McCann A."/>
            <person name="Guo C."/>
            <person name="Argimon S."/>
            <person name="Zhang W."/>
            <person name="Yang X."/>
            <person name="Jeffery I.B."/>
            <person name="Cooney J.C."/>
            <person name="Kagawa T.F."/>
            <person name="Liu W."/>
            <person name="Song Y."/>
            <person name="Salvetti E."/>
            <person name="Wrobel A."/>
            <person name="Rasinkangas P."/>
            <person name="Parkhill J."/>
            <person name="Rea M.C."/>
            <person name="O'Sullivan O."/>
            <person name="Ritari J."/>
            <person name="Douillard F.P."/>
            <person name="Paul Ross R."/>
            <person name="Yang R."/>
            <person name="Briner A.E."/>
            <person name="Felis G.E."/>
            <person name="de Vos W.M."/>
            <person name="Barrangou R."/>
            <person name="Klaenhammer T.R."/>
            <person name="Caufield P.W."/>
            <person name="Cui Y."/>
            <person name="Zhang H."/>
            <person name="O'Toole P.W."/>
        </authorList>
    </citation>
    <scope>NUCLEOTIDE SEQUENCE [LARGE SCALE GENOMIC DNA]</scope>
    <source>
        <strain evidence="5 6">DSM 20410</strain>
    </source>
</reference>
<dbReference type="Gene3D" id="3.40.630.10">
    <property type="entry name" value="Zn peptidases"/>
    <property type="match status" value="1"/>
</dbReference>
<dbReference type="OrthoDB" id="9761532at2"/>
<gene>
    <name evidence="5" type="ORF">IV50_GL000238</name>
</gene>
<keyword evidence="6" id="KW-1185">Reference proteome</keyword>
<evidence type="ECO:0000256" key="2">
    <source>
        <dbReference type="ARBA" id="ARBA00022723"/>
    </source>
</evidence>
<name>A0A0R2H3L0_WEIVI</name>
<dbReference type="Pfam" id="PF07687">
    <property type="entry name" value="M20_dimer"/>
    <property type="match status" value="1"/>
</dbReference>
<dbReference type="PANTHER" id="PTHR43270:SF8">
    <property type="entry name" value="DI- AND TRIPEPTIDASE DUG2-RELATED"/>
    <property type="match status" value="1"/>
</dbReference>
<dbReference type="GO" id="GO:0006508">
    <property type="term" value="P:proteolysis"/>
    <property type="evidence" value="ECO:0007669"/>
    <property type="project" value="UniProtKB-KW"/>
</dbReference>
<dbReference type="RefSeq" id="WP_057743875.1">
    <property type="nucleotide sequence ID" value="NZ_BJLU01000001.1"/>
</dbReference>
<evidence type="ECO:0000256" key="3">
    <source>
        <dbReference type="ARBA" id="ARBA00022801"/>
    </source>
</evidence>
<dbReference type="GO" id="GO:0009014">
    <property type="term" value="F:succinyl-diaminopimelate desuccinylase activity"/>
    <property type="evidence" value="ECO:0007669"/>
    <property type="project" value="TreeGrafter"/>
</dbReference>
<dbReference type="PATRIC" id="fig|1629.5.peg.242"/>